<organism evidence="2 3">
    <name type="scientific">Conexibacter arvalis</name>
    <dbReference type="NCBI Taxonomy" id="912552"/>
    <lineage>
        <taxon>Bacteria</taxon>
        <taxon>Bacillati</taxon>
        <taxon>Actinomycetota</taxon>
        <taxon>Thermoleophilia</taxon>
        <taxon>Solirubrobacterales</taxon>
        <taxon>Conexibacteraceae</taxon>
        <taxon>Conexibacter</taxon>
    </lineage>
</organism>
<dbReference type="InterPro" id="IPR027275">
    <property type="entry name" value="PRC-brl_dom"/>
</dbReference>
<proteinExistence type="predicted"/>
<dbReference type="EMBL" id="JACHNU010000001">
    <property type="protein sequence ID" value="MBB4660836.1"/>
    <property type="molecule type" value="Genomic_DNA"/>
</dbReference>
<dbReference type="AlphaFoldDB" id="A0A840I7G8"/>
<dbReference type="InterPro" id="IPR011033">
    <property type="entry name" value="PRC_barrel-like_sf"/>
</dbReference>
<dbReference type="SUPFAM" id="SSF50346">
    <property type="entry name" value="PRC-barrel domain"/>
    <property type="match status" value="1"/>
</dbReference>
<dbReference type="Pfam" id="PF05239">
    <property type="entry name" value="PRC"/>
    <property type="match status" value="1"/>
</dbReference>
<evidence type="ECO:0000259" key="1">
    <source>
        <dbReference type="Pfam" id="PF05239"/>
    </source>
</evidence>
<protein>
    <submittedName>
        <fullName evidence="2">Sporulation protein YlmC with PRC-barrel domain</fullName>
    </submittedName>
</protein>
<name>A0A840I7G8_9ACTN</name>
<reference evidence="2 3" key="1">
    <citation type="submission" date="2020-08" db="EMBL/GenBank/DDBJ databases">
        <title>Genomic Encyclopedia of Archaeal and Bacterial Type Strains, Phase II (KMG-II): from individual species to whole genera.</title>
        <authorList>
            <person name="Goeker M."/>
        </authorList>
    </citation>
    <scope>NUCLEOTIDE SEQUENCE [LARGE SCALE GENOMIC DNA]</scope>
    <source>
        <strain evidence="2 3">DSM 23288</strain>
    </source>
</reference>
<gene>
    <name evidence="2" type="ORF">BDZ31_000409</name>
</gene>
<evidence type="ECO:0000313" key="2">
    <source>
        <dbReference type="EMBL" id="MBB4660836.1"/>
    </source>
</evidence>
<dbReference type="Gene3D" id="2.30.30.240">
    <property type="entry name" value="PRC-barrel domain"/>
    <property type="match status" value="1"/>
</dbReference>
<sequence length="118" mass="12747">MHDLGDPIAYLVLQPGTDVYDAAGERVGRVEHVLFDDRTDVFDGIVVDTRAGPGGLRFADADQVDELYERGVVLKVAASALHDPEPGPGVIDADAADGDASPLTEKLRRAWDWISGRY</sequence>
<dbReference type="RefSeq" id="WP_183338480.1">
    <property type="nucleotide sequence ID" value="NZ_JACHNU010000001.1"/>
</dbReference>
<keyword evidence="3" id="KW-1185">Reference proteome</keyword>
<comment type="caution">
    <text evidence="2">The sequence shown here is derived from an EMBL/GenBank/DDBJ whole genome shotgun (WGS) entry which is preliminary data.</text>
</comment>
<accession>A0A840I7G8</accession>
<evidence type="ECO:0000313" key="3">
    <source>
        <dbReference type="Proteomes" id="UP000585272"/>
    </source>
</evidence>
<feature type="domain" description="PRC-barrel" evidence="1">
    <location>
        <begin position="16"/>
        <end position="53"/>
    </location>
</feature>
<dbReference type="Proteomes" id="UP000585272">
    <property type="component" value="Unassembled WGS sequence"/>
</dbReference>